<dbReference type="Gene3D" id="3.20.20.120">
    <property type="entry name" value="Enolase-like C-terminal domain"/>
    <property type="match status" value="1"/>
</dbReference>
<evidence type="ECO:0000256" key="1">
    <source>
        <dbReference type="ARBA" id="ARBA00008031"/>
    </source>
</evidence>
<evidence type="ECO:0000256" key="4">
    <source>
        <dbReference type="ARBA" id="ARBA00023235"/>
    </source>
</evidence>
<dbReference type="InterPro" id="IPR029065">
    <property type="entry name" value="Enolase_C-like"/>
</dbReference>
<dbReference type="Pfam" id="PF02746">
    <property type="entry name" value="MR_MLE_N"/>
    <property type="match status" value="1"/>
</dbReference>
<keyword evidence="2 6" id="KW-0479">Metal-binding</keyword>
<dbReference type="InterPro" id="IPR029017">
    <property type="entry name" value="Enolase-like_N"/>
</dbReference>
<feature type="binding site" evidence="6">
    <location>
        <position position="179"/>
    </location>
    <ligand>
        <name>Mg(2+)</name>
        <dbReference type="ChEBI" id="CHEBI:18420"/>
    </ligand>
</feature>
<dbReference type="Proteomes" id="UP000319976">
    <property type="component" value="Chromosome"/>
</dbReference>
<feature type="domain" description="Mandelate racemase/muconate lactonizing enzyme C-terminal" evidence="8">
    <location>
        <begin position="136"/>
        <end position="227"/>
    </location>
</feature>
<keyword evidence="4 7" id="KW-0413">Isomerase</keyword>
<dbReference type="OrthoDB" id="9775391at2"/>
<evidence type="ECO:0000256" key="7">
    <source>
        <dbReference type="RuleBase" id="RU366006"/>
    </source>
</evidence>
<dbReference type="SMART" id="SM00922">
    <property type="entry name" value="MR_MLE"/>
    <property type="match status" value="1"/>
</dbReference>
<gene>
    <name evidence="9" type="primary">ycjG</name>
    <name evidence="9" type="ORF">V22_08170</name>
</gene>
<evidence type="ECO:0000313" key="9">
    <source>
        <dbReference type="EMBL" id="QDT63593.1"/>
    </source>
</evidence>
<dbReference type="PANTHER" id="PTHR48080">
    <property type="entry name" value="D-GALACTONATE DEHYDRATASE-RELATED"/>
    <property type="match status" value="1"/>
</dbReference>
<dbReference type="GO" id="GO:0016855">
    <property type="term" value="F:racemase and epimerase activity, acting on amino acids and derivatives"/>
    <property type="evidence" value="ECO:0007669"/>
    <property type="project" value="UniProtKB-UniRule"/>
</dbReference>
<evidence type="ECO:0000259" key="8">
    <source>
        <dbReference type="SMART" id="SM00922"/>
    </source>
</evidence>
<proteinExistence type="inferred from homology"/>
<dbReference type="InterPro" id="IPR036849">
    <property type="entry name" value="Enolase-like_C_sf"/>
</dbReference>
<dbReference type="RefSeq" id="WP_145260031.1">
    <property type="nucleotide sequence ID" value="NZ_CP036316.1"/>
</dbReference>
<dbReference type="Gene3D" id="3.30.390.10">
    <property type="entry name" value="Enolase-like, N-terminal domain"/>
    <property type="match status" value="1"/>
</dbReference>
<evidence type="ECO:0000256" key="6">
    <source>
        <dbReference type="PIRSR" id="PIRSR634603-3"/>
    </source>
</evidence>
<evidence type="ECO:0000256" key="5">
    <source>
        <dbReference type="PIRSR" id="PIRSR634603-1"/>
    </source>
</evidence>
<dbReference type="SFLD" id="SFLDS00001">
    <property type="entry name" value="Enolase"/>
    <property type="match status" value="1"/>
</dbReference>
<evidence type="ECO:0000313" key="10">
    <source>
        <dbReference type="Proteomes" id="UP000319976"/>
    </source>
</evidence>
<feature type="binding site" evidence="6">
    <location>
        <position position="231"/>
    </location>
    <ligand>
        <name>Mg(2+)</name>
        <dbReference type="ChEBI" id="CHEBI:18420"/>
    </ligand>
</feature>
<sequence length="349" mass="38659">MKLHIHRVELPLRYQFTIARGTMRVQNSLIVELEEDGVRGFGESTTHSYYNVTQESLTASMEKCRSTIEHGQFQNPAELWTALQPLLQDDMFALAAIDAAAYDLFGKTAERFTFDLLGLQWRRIPESSYTIGIDTISRMIEKLQERLDWTIFKIKLGTNEDVEIVRQLRQQTDATFRVDANCGWSVEETIENSRSLRELGVEFIEQPLPASASVHEHRKVFENSALPIIADESCLTEADVEKCHGLFHGINVKLSKCGGITPGHRMLLKARKLGMKTMLGCMVESSVGISAAAQLLPLLDYADIDGAELLAADIASGATVVNGSVILPGRFGNGVALHDPMEHACLAGQ</sequence>
<comment type="cofactor">
    <cofactor evidence="6 7">
        <name>Mg(2+)</name>
        <dbReference type="ChEBI" id="CHEBI:18420"/>
    </cofactor>
    <text evidence="6 7">Binds 1 Mg(2+) ion per subunit.</text>
</comment>
<dbReference type="InterPro" id="IPR013342">
    <property type="entry name" value="Mandelate_racemase_C"/>
</dbReference>
<dbReference type="SUPFAM" id="SSF54826">
    <property type="entry name" value="Enolase N-terminal domain-like"/>
    <property type="match status" value="1"/>
</dbReference>
<comment type="similarity">
    <text evidence="1 7">Belongs to the mandelate racemase/muconate lactonizing enzyme family.</text>
</comment>
<name>A0A517T5D8_9PLAN</name>
<feature type="binding site" evidence="6">
    <location>
        <position position="205"/>
    </location>
    <ligand>
        <name>Mg(2+)</name>
        <dbReference type="ChEBI" id="CHEBI:18420"/>
    </ligand>
</feature>
<feature type="active site" description="Proton acceptor; specific for (R)-substrate epimerization" evidence="5">
    <location>
        <position position="155"/>
    </location>
</feature>
<dbReference type="InterPro" id="IPR034593">
    <property type="entry name" value="DgoD-like"/>
</dbReference>
<dbReference type="PANTHER" id="PTHR48080:SF3">
    <property type="entry name" value="ENOLASE SUPERFAMILY MEMBER DDB_G0284701"/>
    <property type="match status" value="1"/>
</dbReference>
<dbReference type="SUPFAM" id="SSF51604">
    <property type="entry name" value="Enolase C-terminal domain-like"/>
    <property type="match status" value="1"/>
</dbReference>
<keyword evidence="10" id="KW-1185">Reference proteome</keyword>
<dbReference type="GO" id="GO:0046872">
    <property type="term" value="F:metal ion binding"/>
    <property type="evidence" value="ECO:0007669"/>
    <property type="project" value="UniProtKB-KW"/>
</dbReference>
<dbReference type="CDD" id="cd03319">
    <property type="entry name" value="L-Ala-DL-Glu_epimerase"/>
    <property type="match status" value="1"/>
</dbReference>
<feature type="active site" description="Proton acceptor; specific for (S)-substrate epimerization" evidence="5">
    <location>
        <position position="253"/>
    </location>
</feature>
<dbReference type="KEGG" id="chya:V22_08170"/>
<dbReference type="Pfam" id="PF13378">
    <property type="entry name" value="MR_MLE_C"/>
    <property type="match status" value="1"/>
</dbReference>
<accession>A0A517T5D8</accession>
<dbReference type="AlphaFoldDB" id="A0A517T5D8"/>
<protein>
    <recommendedName>
        <fullName evidence="7">Dipeptide epimerase</fullName>
        <ecNumber evidence="7">5.1.1.-</ecNumber>
    </recommendedName>
</protein>
<dbReference type="EMBL" id="CP036316">
    <property type="protein sequence ID" value="QDT63593.1"/>
    <property type="molecule type" value="Genomic_DNA"/>
</dbReference>
<dbReference type="InterPro" id="IPR013341">
    <property type="entry name" value="Mandelate_racemase_N_dom"/>
</dbReference>
<evidence type="ECO:0000256" key="3">
    <source>
        <dbReference type="ARBA" id="ARBA00022842"/>
    </source>
</evidence>
<keyword evidence="3 6" id="KW-0460">Magnesium</keyword>
<reference evidence="9 10" key="1">
    <citation type="submission" date="2019-02" db="EMBL/GenBank/DDBJ databases">
        <title>Deep-cultivation of Planctomycetes and their phenomic and genomic characterization uncovers novel biology.</title>
        <authorList>
            <person name="Wiegand S."/>
            <person name="Jogler M."/>
            <person name="Boedeker C."/>
            <person name="Pinto D."/>
            <person name="Vollmers J."/>
            <person name="Rivas-Marin E."/>
            <person name="Kohn T."/>
            <person name="Peeters S.H."/>
            <person name="Heuer A."/>
            <person name="Rast P."/>
            <person name="Oberbeckmann S."/>
            <person name="Bunk B."/>
            <person name="Jeske O."/>
            <person name="Meyerdierks A."/>
            <person name="Storesund J.E."/>
            <person name="Kallscheuer N."/>
            <person name="Luecker S."/>
            <person name="Lage O.M."/>
            <person name="Pohl T."/>
            <person name="Merkel B.J."/>
            <person name="Hornburger P."/>
            <person name="Mueller R.-W."/>
            <person name="Bruemmer F."/>
            <person name="Labrenz M."/>
            <person name="Spormann A.M."/>
            <person name="Op den Camp H."/>
            <person name="Overmann J."/>
            <person name="Amann R."/>
            <person name="Jetten M.S.M."/>
            <person name="Mascher T."/>
            <person name="Medema M.H."/>
            <person name="Devos D.P."/>
            <person name="Kaster A.-K."/>
            <person name="Ovreas L."/>
            <person name="Rohde M."/>
            <person name="Galperin M.Y."/>
            <person name="Jogler C."/>
        </authorList>
    </citation>
    <scope>NUCLEOTIDE SEQUENCE [LARGE SCALE GENOMIC DNA]</scope>
    <source>
        <strain evidence="9 10">V22</strain>
    </source>
</reference>
<dbReference type="EC" id="5.1.1.-" evidence="7"/>
<organism evidence="9 10">
    <name type="scientific">Calycomorphotria hydatis</name>
    <dbReference type="NCBI Taxonomy" id="2528027"/>
    <lineage>
        <taxon>Bacteria</taxon>
        <taxon>Pseudomonadati</taxon>
        <taxon>Planctomycetota</taxon>
        <taxon>Planctomycetia</taxon>
        <taxon>Planctomycetales</taxon>
        <taxon>Planctomycetaceae</taxon>
        <taxon>Calycomorphotria</taxon>
    </lineage>
</organism>
<dbReference type="InterPro" id="IPR034603">
    <property type="entry name" value="Dipeptide_epimerase"/>
</dbReference>
<dbReference type="SFLD" id="SFLDG00180">
    <property type="entry name" value="muconate_cycloisomerase"/>
    <property type="match status" value="1"/>
</dbReference>
<evidence type="ECO:0000256" key="2">
    <source>
        <dbReference type="ARBA" id="ARBA00022723"/>
    </source>
</evidence>